<feature type="compositionally biased region" description="Low complexity" evidence="2">
    <location>
        <begin position="316"/>
        <end position="325"/>
    </location>
</feature>
<feature type="region of interest" description="Disordered" evidence="2">
    <location>
        <begin position="278"/>
        <end position="388"/>
    </location>
</feature>
<dbReference type="SUPFAM" id="SSF57756">
    <property type="entry name" value="Retrovirus zinc finger-like domains"/>
    <property type="match status" value="1"/>
</dbReference>
<feature type="compositionally biased region" description="Polar residues" evidence="2">
    <location>
        <begin position="347"/>
        <end position="370"/>
    </location>
</feature>
<evidence type="ECO:0000313" key="4">
    <source>
        <dbReference type="EMBL" id="CAI9087709.1"/>
    </source>
</evidence>
<feature type="domain" description="CCHC-type" evidence="3">
    <location>
        <begin position="202"/>
        <end position="216"/>
    </location>
</feature>
<keyword evidence="1" id="KW-0862">Zinc</keyword>
<dbReference type="InterPro" id="IPR040256">
    <property type="entry name" value="At4g02000-like"/>
</dbReference>
<keyword evidence="1" id="KW-0479">Metal-binding</keyword>
<dbReference type="Pfam" id="PF14111">
    <property type="entry name" value="DUF4283"/>
    <property type="match status" value="1"/>
</dbReference>
<dbReference type="AlphaFoldDB" id="A0AAV1BWL5"/>
<reference evidence="4" key="1">
    <citation type="submission" date="2023-03" db="EMBL/GenBank/DDBJ databases">
        <authorList>
            <person name="Julca I."/>
        </authorList>
    </citation>
    <scope>NUCLEOTIDE SEQUENCE</scope>
</reference>
<gene>
    <name evidence="4" type="ORF">OLC1_LOCUS463</name>
</gene>
<dbReference type="InterPro" id="IPR036875">
    <property type="entry name" value="Znf_CCHC_sf"/>
</dbReference>
<keyword evidence="1" id="KW-0863">Zinc-finger</keyword>
<dbReference type="InterPro" id="IPR001878">
    <property type="entry name" value="Znf_CCHC"/>
</dbReference>
<protein>
    <submittedName>
        <fullName evidence="4">OLC1v1021852C1</fullName>
    </submittedName>
</protein>
<dbReference type="EMBL" id="OX459118">
    <property type="protein sequence ID" value="CAI9087709.1"/>
    <property type="molecule type" value="Genomic_DNA"/>
</dbReference>
<evidence type="ECO:0000259" key="3">
    <source>
        <dbReference type="PROSITE" id="PS50158"/>
    </source>
</evidence>
<evidence type="ECO:0000256" key="1">
    <source>
        <dbReference type="PROSITE-ProRule" id="PRU00047"/>
    </source>
</evidence>
<organism evidence="4 5">
    <name type="scientific">Oldenlandia corymbosa var. corymbosa</name>
    <dbReference type="NCBI Taxonomy" id="529605"/>
    <lineage>
        <taxon>Eukaryota</taxon>
        <taxon>Viridiplantae</taxon>
        <taxon>Streptophyta</taxon>
        <taxon>Embryophyta</taxon>
        <taxon>Tracheophyta</taxon>
        <taxon>Spermatophyta</taxon>
        <taxon>Magnoliopsida</taxon>
        <taxon>eudicotyledons</taxon>
        <taxon>Gunneridae</taxon>
        <taxon>Pentapetalae</taxon>
        <taxon>asterids</taxon>
        <taxon>lamiids</taxon>
        <taxon>Gentianales</taxon>
        <taxon>Rubiaceae</taxon>
        <taxon>Rubioideae</taxon>
        <taxon>Spermacoceae</taxon>
        <taxon>Hedyotis-Oldenlandia complex</taxon>
        <taxon>Oldenlandia</taxon>
    </lineage>
</organism>
<sequence>MESVTTEEGEVTYGEVDDLSTIDFANPVQRRMNRAMTYTVAVKPLGREFPYCLLHKRLKDMWQPKGEIFPSDVIEGYHMFRLSNVEDYNHVLLNGPWSIKEHYITVLPWTPNFDPTGENLSAVPTWIRIPGLPLKYFHEALLKDITKPMGRFIKGDRNTITAERGRYARVAVELDLSKPLKGKLRIDGKTYNIEYEDLRQICFHCGKYGHVIQSCPTAPPPPPSHEEAHLLMQHQQTSHLGEWNYAQKKIRRPYTPAKKQTFIFGQSKFSPLLELESKSAHEGTGDVPDKTTTGTQNDKFPTNTTGQTHLAGNTYKPKSSPSTGKGKNHGPAPKASKRKSDAAPTDPTWSKKTSPATNQPNLENQHNNQVGQHQPGPSSGPKPQQRTS</sequence>
<evidence type="ECO:0000313" key="5">
    <source>
        <dbReference type="Proteomes" id="UP001161247"/>
    </source>
</evidence>
<dbReference type="PROSITE" id="PS50158">
    <property type="entry name" value="ZF_CCHC"/>
    <property type="match status" value="1"/>
</dbReference>
<dbReference type="GO" id="GO:0003676">
    <property type="term" value="F:nucleic acid binding"/>
    <property type="evidence" value="ECO:0007669"/>
    <property type="project" value="InterPro"/>
</dbReference>
<dbReference type="PANTHER" id="PTHR31286">
    <property type="entry name" value="GLYCINE-RICH CELL WALL STRUCTURAL PROTEIN 1.8-LIKE"/>
    <property type="match status" value="1"/>
</dbReference>
<proteinExistence type="predicted"/>
<dbReference type="Gene3D" id="4.10.60.10">
    <property type="entry name" value="Zinc finger, CCHC-type"/>
    <property type="match status" value="1"/>
</dbReference>
<name>A0AAV1BWL5_OLDCO</name>
<dbReference type="Proteomes" id="UP001161247">
    <property type="component" value="Chromosome 1"/>
</dbReference>
<keyword evidence="5" id="KW-1185">Reference proteome</keyword>
<feature type="compositionally biased region" description="Basic and acidic residues" evidence="2">
    <location>
        <begin position="278"/>
        <end position="289"/>
    </location>
</feature>
<feature type="compositionally biased region" description="Polar residues" evidence="2">
    <location>
        <begin position="290"/>
        <end position="311"/>
    </location>
</feature>
<accession>A0AAV1BWL5</accession>
<dbReference type="InterPro" id="IPR025558">
    <property type="entry name" value="DUF4283"/>
</dbReference>
<dbReference type="PANTHER" id="PTHR31286:SF99">
    <property type="entry name" value="DUF4283 DOMAIN-CONTAINING PROTEIN"/>
    <property type="match status" value="1"/>
</dbReference>
<feature type="compositionally biased region" description="Low complexity" evidence="2">
    <location>
        <begin position="371"/>
        <end position="388"/>
    </location>
</feature>
<dbReference type="GO" id="GO:0008270">
    <property type="term" value="F:zinc ion binding"/>
    <property type="evidence" value="ECO:0007669"/>
    <property type="project" value="UniProtKB-KW"/>
</dbReference>
<evidence type="ECO:0000256" key="2">
    <source>
        <dbReference type="SAM" id="MobiDB-lite"/>
    </source>
</evidence>